<dbReference type="EMBL" id="CALQ01000168">
    <property type="protein sequence ID" value="CCM13024.1"/>
    <property type="molecule type" value="Genomic_DNA"/>
</dbReference>
<proteinExistence type="predicted"/>
<feature type="region of interest" description="Disordered" evidence="1">
    <location>
        <begin position="1445"/>
        <end position="1484"/>
    </location>
</feature>
<gene>
    <name evidence="3" type="primary">LgM4147LRVhigh.06.00200.00110</name>
    <name evidence="3" type="ORF">BN36_0605380</name>
</gene>
<evidence type="ECO:0000256" key="1">
    <source>
        <dbReference type="SAM" id="MobiDB-lite"/>
    </source>
</evidence>
<feature type="domain" description="Protein NO VEIN C-terminal" evidence="2">
    <location>
        <begin position="1516"/>
        <end position="1625"/>
    </location>
</feature>
<reference evidence="3" key="1">
    <citation type="submission" date="2012-08" db="EMBL/GenBank/DDBJ databases">
        <title>Comparative genomics of metastatic and non-metastatic Leishmania guyanensis provides insights into polygenic factors involved in Leishmania RNA virus infection.</title>
        <authorList>
            <person name="Smith D."/>
            <person name="Hertz-Fowler C."/>
            <person name="Martin R."/>
            <person name="Dickens N."/>
            <person name="Fasel N."/>
            <person name="Falquet L."/>
            <person name="Beverley S."/>
            <person name="Zangger H."/>
            <person name="Calderon-Copete S."/>
            <person name="Mottram J."/>
            <person name="Xenarios I."/>
        </authorList>
    </citation>
    <scope>NUCLEOTIDE SEQUENCE</scope>
    <source>
        <strain evidence="3">MHOM/BR/75/M4147/SSU:IR2SAT-LUC</strain>
    </source>
</reference>
<dbReference type="InterPro" id="IPR024975">
    <property type="entry name" value="NOV_C"/>
</dbReference>
<feature type="region of interest" description="Disordered" evidence="1">
    <location>
        <begin position="1276"/>
        <end position="1305"/>
    </location>
</feature>
<sequence length="1658" mass="176543">MQESDSGEQIQILMRVNEYVLEHRQAYRALSLDEQRRRGPLLLEDLLTFVMSSLLREAESREGDEDDADVHGYERLSGVGHPRTSAQIASGAHTLAAITSSINSLPFALRDVPALAHVAALQLRLTSSVMAAISTRAIVTVHELEEWVCAQEGVEHFAELGLGVGLQVLPVVQEYFQLRANSVVFPVRARDVIAFLLNDAAARDVLLYGGGDTRDLLNRFTAFYERHLLDGASSSSAPAAVRERKRLANVRQLGIHVQDYAALLASLTQELASAHQLEQQQYRQWMESCIAAATAITQGTNAKDTAVVVTGSGGGGEGALVRDASFEAAARWERNRTLYERVLQSLDSACAHAELLDSMRRTREKAVCASLAGGAGATPCITSAGARAMNFAVTVTEAEARSYSLPLSLWRTVPLDGEACSSLAGDKGGGGGVELRFHVGFLTTAEVSQAAHGPASGSTASTTLRMAPLPSQWTSSAVKGEEETPSQRVSNSDTSEVPPPPSTVHRRRGTVVCDTQSVISVGSLAVAAADAATAAETWRVASLNVAPALMSGTTTTSTATPTSAASLLSSLLKPAGSLGLAATSSVNTADATSSLSLQSTATAAESAPRVRDTPFTTEVVGSSVEVSTEPTTPLERLGDLLTQHRQSSALEKERGASVGEQAMISSTDDTWLDLVVAVFETFTAGDVVPMQLLCEAWATCMDCQSPGPSSLSSHSASAQGSTPGRYAHRRCIPLFHPFAASFSSSSGSTVPLSRLASLRRHFGTGGTSGASPAATSPTTRAGDGAAGETREILYMATPVEVCWFSWWGPALSDAHDSHEAAILTCACLERHYSSSLQSTFCGLLGVRAEPTVAAWCTTAAACARRLCPAATLKPSFTDAYVESFVRCVDADVAARVAEEGAATALAPFLLRRQQRTAQAALHRVLAGLQESLGAASPWRAGLFPCDYAWRCGLDGLLYATPQWCGYGVVLLTASSPPLPTHTSVMERLSKGGSGNGTGVAPSLRVLCFSVHEPSWAVCAVLHYLGIRSLSQLAETRVSFRTTVATEAGGVLHDKIAAIAPYVQAFCRAYLPLWYGVVYEQLRERLRRLRVVLTATAGSGVLAASTLPVQTVCLHLNGHVYAHKRQIPLAYIAAHNVIYGAAEATPVPMLAEALLPLFMPVGMSAEADVRQLRDVIMRLLGALSSLDSSVEWCDGADISPQQQQWRREQVDHVLRPIAERYGLTAFTGISREAPLLASRASASTEAAALVDTNAQDAEAEVPFTLSSCASIRYMPTYPPGTDALRQPRRRDRSHVGNPADQAPGTQTLTQASARELVAHAKPFSPQTAPRCRGGGGLVQRFGVNGRLRVTLSVGGSTAVVTSMPSWNNFPMELDLDAVVAASVVAEAADGGRRGADVAATACGHQQGDDADGDNSSVTSGSGGVGGREEEEQESFLTFQYHRRSSTASSALQGTGGGVRFRKRSRSGNVDATGHTRGQLRHDPAGRDVRPAAMWLRPPAASTVVGAGGDTPDYAVAAERYVYELLREEYATQAQQGGVRVIWVNEHCEAGSPFDILVIQPRRLSSTSSTSSAVYNNHWDVVQYVEVKSTCTAARQDFEMSMAELLFAARFGASYCVYRVFGASTDALRRMRHRIYTDIVNLWYKAQLTITSDIRVTPST</sequence>
<feature type="region of interest" description="Disordered" evidence="1">
    <location>
        <begin position="765"/>
        <end position="784"/>
    </location>
</feature>
<feature type="compositionally biased region" description="Low complexity" evidence="1">
    <location>
        <begin position="769"/>
        <end position="782"/>
    </location>
</feature>
<organism evidence="3">
    <name type="scientific">Leishmania guyanensis</name>
    <dbReference type="NCBI Taxonomy" id="5670"/>
    <lineage>
        <taxon>Eukaryota</taxon>
        <taxon>Discoba</taxon>
        <taxon>Euglenozoa</taxon>
        <taxon>Kinetoplastea</taxon>
        <taxon>Metakinetoplastina</taxon>
        <taxon>Trypanosomatida</taxon>
        <taxon>Trypanosomatidae</taxon>
        <taxon>Leishmaniinae</taxon>
        <taxon>Leishmania</taxon>
        <taxon>Leishmania guyanensis species complex</taxon>
    </lineage>
</organism>
<feature type="compositionally biased region" description="Polar residues" evidence="1">
    <location>
        <begin position="486"/>
        <end position="495"/>
    </location>
</feature>
<feature type="region of interest" description="Disordered" evidence="1">
    <location>
        <begin position="474"/>
        <end position="507"/>
    </location>
</feature>
<protein>
    <recommendedName>
        <fullName evidence="2">Protein NO VEIN C-terminal domain-containing protein</fullName>
    </recommendedName>
</protein>
<name>A0A1E1IPA0_LEIGU</name>
<dbReference type="InterPro" id="IPR052957">
    <property type="entry name" value="Auxin_embryo_med"/>
</dbReference>
<dbReference type="PANTHER" id="PTHR32387">
    <property type="entry name" value="WU:FJ29H11"/>
    <property type="match status" value="1"/>
</dbReference>
<dbReference type="Pfam" id="PF13020">
    <property type="entry name" value="NOV_C"/>
    <property type="match status" value="1"/>
</dbReference>
<evidence type="ECO:0000259" key="2">
    <source>
        <dbReference type="Pfam" id="PF13020"/>
    </source>
</evidence>
<dbReference type="PANTHER" id="PTHR32387:SF0">
    <property type="entry name" value="PROTEIN NO VEIN"/>
    <property type="match status" value="1"/>
</dbReference>
<feature type="region of interest" description="Disordered" evidence="1">
    <location>
        <begin position="1402"/>
        <end position="1433"/>
    </location>
</feature>
<evidence type="ECO:0000313" key="3">
    <source>
        <dbReference type="EMBL" id="CCM13024.1"/>
    </source>
</evidence>
<accession>A0A1E1IPA0</accession>